<feature type="compositionally biased region" description="Basic and acidic residues" evidence="1">
    <location>
        <begin position="109"/>
        <end position="118"/>
    </location>
</feature>
<protein>
    <submittedName>
        <fullName evidence="2">Uncharacterized protein</fullName>
    </submittedName>
</protein>
<evidence type="ECO:0000313" key="3">
    <source>
        <dbReference type="Proteomes" id="UP001066276"/>
    </source>
</evidence>
<sequence>MVTHLRGSSSSSTSLLILNRSYLVRQGIVDTVVAGGCDQKDSWARFPRRQDCVVVVLLSFAVASKKNLVEHDMPPKPEKPSKPLSGKADAQQPVSMILECRGSMGMRMSESKQRKNEEGEAQPAASQCIDLKESDLRPGQVSCQNTIVDFLQASMEKEIASVSEDKDARRFPLQDGMSDSGKGSPSGSSGILDVSSANEEEELAMSKEGNITLKGPSSPGRKVQQRDGVTPRWAEH</sequence>
<feature type="region of interest" description="Disordered" evidence="1">
    <location>
        <begin position="69"/>
        <end position="92"/>
    </location>
</feature>
<feature type="region of interest" description="Disordered" evidence="1">
    <location>
        <begin position="107"/>
        <end position="126"/>
    </location>
</feature>
<keyword evidence="3" id="KW-1185">Reference proteome</keyword>
<proteinExistence type="predicted"/>
<name>A0AAV7N329_PLEWA</name>
<evidence type="ECO:0000256" key="1">
    <source>
        <dbReference type="SAM" id="MobiDB-lite"/>
    </source>
</evidence>
<feature type="region of interest" description="Disordered" evidence="1">
    <location>
        <begin position="161"/>
        <end position="236"/>
    </location>
</feature>
<organism evidence="2 3">
    <name type="scientific">Pleurodeles waltl</name>
    <name type="common">Iberian ribbed newt</name>
    <dbReference type="NCBI Taxonomy" id="8319"/>
    <lineage>
        <taxon>Eukaryota</taxon>
        <taxon>Metazoa</taxon>
        <taxon>Chordata</taxon>
        <taxon>Craniata</taxon>
        <taxon>Vertebrata</taxon>
        <taxon>Euteleostomi</taxon>
        <taxon>Amphibia</taxon>
        <taxon>Batrachia</taxon>
        <taxon>Caudata</taxon>
        <taxon>Salamandroidea</taxon>
        <taxon>Salamandridae</taxon>
        <taxon>Pleurodelinae</taxon>
        <taxon>Pleurodeles</taxon>
    </lineage>
</organism>
<evidence type="ECO:0000313" key="2">
    <source>
        <dbReference type="EMBL" id="KAJ1108723.1"/>
    </source>
</evidence>
<reference evidence="2" key="1">
    <citation type="journal article" date="2022" name="bioRxiv">
        <title>Sequencing and chromosome-scale assembly of the giantPleurodeles waltlgenome.</title>
        <authorList>
            <person name="Brown T."/>
            <person name="Elewa A."/>
            <person name="Iarovenko S."/>
            <person name="Subramanian E."/>
            <person name="Araus A.J."/>
            <person name="Petzold A."/>
            <person name="Susuki M."/>
            <person name="Suzuki K.-i.T."/>
            <person name="Hayashi T."/>
            <person name="Toyoda A."/>
            <person name="Oliveira C."/>
            <person name="Osipova E."/>
            <person name="Leigh N.D."/>
            <person name="Simon A."/>
            <person name="Yun M.H."/>
        </authorList>
    </citation>
    <scope>NUCLEOTIDE SEQUENCE</scope>
    <source>
        <strain evidence="2">20211129_DDA</strain>
        <tissue evidence="2">Liver</tissue>
    </source>
</reference>
<feature type="compositionally biased region" description="Low complexity" evidence="1">
    <location>
        <begin position="176"/>
        <end position="190"/>
    </location>
</feature>
<feature type="compositionally biased region" description="Basic and acidic residues" evidence="1">
    <location>
        <begin position="69"/>
        <end position="81"/>
    </location>
</feature>
<feature type="compositionally biased region" description="Basic and acidic residues" evidence="1">
    <location>
        <begin position="161"/>
        <end position="172"/>
    </location>
</feature>
<gene>
    <name evidence="2" type="ORF">NDU88_006093</name>
</gene>
<dbReference type="Proteomes" id="UP001066276">
    <property type="component" value="Chromosome 9"/>
</dbReference>
<accession>A0AAV7N329</accession>
<dbReference type="AlphaFoldDB" id="A0AAV7N329"/>
<dbReference type="EMBL" id="JANPWB010000013">
    <property type="protein sequence ID" value="KAJ1108723.1"/>
    <property type="molecule type" value="Genomic_DNA"/>
</dbReference>
<comment type="caution">
    <text evidence="2">The sequence shown here is derived from an EMBL/GenBank/DDBJ whole genome shotgun (WGS) entry which is preliminary data.</text>
</comment>